<dbReference type="AlphaFoldDB" id="A0AAP0LLG6"/>
<dbReference type="EMBL" id="JBCGBO010000025">
    <property type="protein sequence ID" value="KAK9175750.1"/>
    <property type="molecule type" value="Genomic_DNA"/>
</dbReference>
<comment type="caution">
    <text evidence="1">The sequence shown here is derived from an EMBL/GenBank/DDBJ whole genome shotgun (WGS) entry which is preliminary data.</text>
</comment>
<reference evidence="1 2" key="1">
    <citation type="submission" date="2024-05" db="EMBL/GenBank/DDBJ databases">
        <title>Haplotype-resolved chromosome-level genome assembly of Huyou (Citrus changshanensis).</title>
        <authorList>
            <person name="Miao C."/>
            <person name="Chen W."/>
            <person name="Wu Y."/>
            <person name="Wang L."/>
            <person name="Zhao S."/>
            <person name="Grierson D."/>
            <person name="Xu C."/>
            <person name="Chen K."/>
        </authorList>
    </citation>
    <scope>NUCLEOTIDE SEQUENCE [LARGE SCALE GENOMIC DNA]</scope>
    <source>
        <strain evidence="1">01-14</strain>
        <tissue evidence="1">Leaf</tissue>
    </source>
</reference>
<organism evidence="1 2">
    <name type="scientific">Citrus x changshan-huyou</name>
    <dbReference type="NCBI Taxonomy" id="2935761"/>
    <lineage>
        <taxon>Eukaryota</taxon>
        <taxon>Viridiplantae</taxon>
        <taxon>Streptophyta</taxon>
        <taxon>Embryophyta</taxon>
        <taxon>Tracheophyta</taxon>
        <taxon>Spermatophyta</taxon>
        <taxon>Magnoliopsida</taxon>
        <taxon>eudicotyledons</taxon>
        <taxon>Gunneridae</taxon>
        <taxon>Pentapetalae</taxon>
        <taxon>rosids</taxon>
        <taxon>malvids</taxon>
        <taxon>Sapindales</taxon>
        <taxon>Rutaceae</taxon>
        <taxon>Aurantioideae</taxon>
        <taxon>Citrus</taxon>
    </lineage>
</organism>
<evidence type="ECO:0000313" key="2">
    <source>
        <dbReference type="Proteomes" id="UP001428341"/>
    </source>
</evidence>
<evidence type="ECO:0000313" key="1">
    <source>
        <dbReference type="EMBL" id="KAK9175750.1"/>
    </source>
</evidence>
<keyword evidence="2" id="KW-1185">Reference proteome</keyword>
<protein>
    <submittedName>
        <fullName evidence="1">Uncharacterized protein</fullName>
    </submittedName>
</protein>
<gene>
    <name evidence="1" type="ORF">WN944_027757</name>
</gene>
<proteinExistence type="predicted"/>
<dbReference type="Proteomes" id="UP001428341">
    <property type="component" value="Unassembled WGS sequence"/>
</dbReference>
<accession>A0AAP0LLG6</accession>
<sequence length="79" mass="8769">MAHAQPQAGSLGLTVKDNHEFKQKEPFDNFKIYLIKAAFCVLGKRFSALLNGDGSQPHRILSSEHLALFFNGVKESRAP</sequence>
<name>A0AAP0LLG6_9ROSI</name>